<name>A0ABR9M1H1_9ACTN</name>
<evidence type="ECO:0000313" key="2">
    <source>
        <dbReference type="Proteomes" id="UP000633509"/>
    </source>
</evidence>
<organism evidence="1 2">
    <name type="scientific">Nonomuraea angiospora</name>
    <dbReference type="NCBI Taxonomy" id="46172"/>
    <lineage>
        <taxon>Bacteria</taxon>
        <taxon>Bacillati</taxon>
        <taxon>Actinomycetota</taxon>
        <taxon>Actinomycetes</taxon>
        <taxon>Streptosporangiales</taxon>
        <taxon>Streptosporangiaceae</taxon>
        <taxon>Nonomuraea</taxon>
    </lineage>
</organism>
<comment type="caution">
    <text evidence="1">The sequence shown here is derived from an EMBL/GenBank/DDBJ whole genome shotgun (WGS) entry which is preliminary data.</text>
</comment>
<gene>
    <name evidence="1" type="ORF">H4W80_005005</name>
</gene>
<evidence type="ECO:0000313" key="1">
    <source>
        <dbReference type="EMBL" id="MBE1586747.1"/>
    </source>
</evidence>
<dbReference type="EMBL" id="JADBEK010000001">
    <property type="protein sequence ID" value="MBE1586747.1"/>
    <property type="molecule type" value="Genomic_DNA"/>
</dbReference>
<accession>A0ABR9M1H1</accession>
<sequence>MRHGEKADRLAELADWVRDVLLAWPTAQRTIPRCWSRHWEVIEELSMLYCARSTAYLWEERTDHFACEYRDRWLPGALERLDVRLWPCAESHQPNGTRRDNAEPVDRSIAELRRL</sequence>
<dbReference type="RefSeq" id="WP_192787265.1">
    <property type="nucleotide sequence ID" value="NZ_JADBEK010000001.1"/>
</dbReference>
<dbReference type="Proteomes" id="UP000633509">
    <property type="component" value="Unassembled WGS sequence"/>
</dbReference>
<reference evidence="1 2" key="1">
    <citation type="submission" date="2020-10" db="EMBL/GenBank/DDBJ databases">
        <title>Sequencing the genomes of 1000 actinobacteria strains.</title>
        <authorList>
            <person name="Klenk H.-P."/>
        </authorList>
    </citation>
    <scope>NUCLEOTIDE SEQUENCE [LARGE SCALE GENOMIC DNA]</scope>
    <source>
        <strain evidence="1 2">DSM 43173</strain>
    </source>
</reference>
<protein>
    <recommendedName>
        <fullName evidence="3">Transposase</fullName>
    </recommendedName>
</protein>
<evidence type="ECO:0008006" key="3">
    <source>
        <dbReference type="Google" id="ProtNLM"/>
    </source>
</evidence>
<keyword evidence="2" id="KW-1185">Reference proteome</keyword>
<proteinExistence type="predicted"/>